<organism evidence="2 3">
    <name type="scientific">[Emmonsia] crescens</name>
    <dbReference type="NCBI Taxonomy" id="73230"/>
    <lineage>
        <taxon>Eukaryota</taxon>
        <taxon>Fungi</taxon>
        <taxon>Dikarya</taxon>
        <taxon>Ascomycota</taxon>
        <taxon>Pezizomycotina</taxon>
        <taxon>Eurotiomycetes</taxon>
        <taxon>Eurotiomycetidae</taxon>
        <taxon>Onygenales</taxon>
        <taxon>Ajellomycetaceae</taxon>
        <taxon>Emergomyces</taxon>
    </lineage>
</organism>
<name>A0A0G2HZE7_9EURO</name>
<gene>
    <name evidence="2" type="ORF">EMCG_02430</name>
</gene>
<dbReference type="EMBL" id="LCZI01000996">
    <property type="protein sequence ID" value="KKZ63225.1"/>
    <property type="molecule type" value="Genomic_DNA"/>
</dbReference>
<proteinExistence type="predicted"/>
<comment type="caution">
    <text evidence="2">The sequence shown here is derived from an EMBL/GenBank/DDBJ whole genome shotgun (WGS) entry which is preliminary data.</text>
</comment>
<accession>A0A0G2HZE7</accession>
<evidence type="ECO:0000313" key="3">
    <source>
        <dbReference type="Proteomes" id="UP000034164"/>
    </source>
</evidence>
<dbReference type="AlphaFoldDB" id="A0A0G2HZE7"/>
<dbReference type="OrthoDB" id="5420368at2759"/>
<feature type="compositionally biased region" description="Polar residues" evidence="1">
    <location>
        <begin position="63"/>
        <end position="82"/>
    </location>
</feature>
<feature type="region of interest" description="Disordered" evidence="1">
    <location>
        <begin position="57"/>
        <end position="90"/>
    </location>
</feature>
<dbReference type="Proteomes" id="UP000034164">
    <property type="component" value="Unassembled WGS sequence"/>
</dbReference>
<dbReference type="VEuPathDB" id="FungiDB:EMCG_02430"/>
<evidence type="ECO:0000256" key="1">
    <source>
        <dbReference type="SAM" id="MobiDB-lite"/>
    </source>
</evidence>
<sequence length="204" mass="22412">MPVKWTPEMDQQLLLKILETHELSVDTKKLSQAWPGDDPNAKPTPRAITERLAKIKARIKNGNGPTPTSTPKKLATPTSRNRTSAKRKHGDVITASAGTENIKTEAFNYPTSNANDIKHEYTDFSDSSIDGMAVSMTIRTPSKRARVAPPLPAGMITYNEDTDDDTQYESSASDFIHPAKIEVDNAYDNVRVHDDEAVGAADYA</sequence>
<protein>
    <submittedName>
        <fullName evidence="2">Uncharacterized protein</fullName>
    </submittedName>
</protein>
<reference evidence="3" key="1">
    <citation type="journal article" date="2015" name="PLoS Genet.">
        <title>The dynamic genome and transcriptome of the human fungal pathogen Blastomyces and close relative Emmonsia.</title>
        <authorList>
            <person name="Munoz J.F."/>
            <person name="Gauthier G.M."/>
            <person name="Desjardins C.A."/>
            <person name="Gallo J.E."/>
            <person name="Holder J."/>
            <person name="Sullivan T.D."/>
            <person name="Marty A.J."/>
            <person name="Carmen J.C."/>
            <person name="Chen Z."/>
            <person name="Ding L."/>
            <person name="Gujja S."/>
            <person name="Magrini V."/>
            <person name="Misas E."/>
            <person name="Mitreva M."/>
            <person name="Priest M."/>
            <person name="Saif S."/>
            <person name="Whiston E.A."/>
            <person name="Young S."/>
            <person name="Zeng Q."/>
            <person name="Goldman W.E."/>
            <person name="Mardis E.R."/>
            <person name="Taylor J.W."/>
            <person name="McEwen J.G."/>
            <person name="Clay O.K."/>
            <person name="Klein B.S."/>
            <person name="Cuomo C.A."/>
        </authorList>
    </citation>
    <scope>NUCLEOTIDE SEQUENCE [LARGE SCALE GENOMIC DNA]</scope>
    <source>
        <strain evidence="3">UAMH 3008</strain>
    </source>
</reference>
<evidence type="ECO:0000313" key="2">
    <source>
        <dbReference type="EMBL" id="KKZ63225.1"/>
    </source>
</evidence>